<gene>
    <name evidence="1" type="ORF">FD31_GL000951</name>
</gene>
<dbReference type="RefSeq" id="WP_057890931.1">
    <property type="nucleotide sequence ID" value="NZ_AZFV01000002.1"/>
</dbReference>
<protein>
    <submittedName>
        <fullName evidence="1">Uncharacterized protein</fullName>
    </submittedName>
</protein>
<comment type="caution">
    <text evidence="1">The sequence shown here is derived from an EMBL/GenBank/DDBJ whole genome shotgun (WGS) entry which is preliminary data.</text>
</comment>
<dbReference type="EMBL" id="AZFV01000002">
    <property type="protein sequence ID" value="KRM18405.1"/>
    <property type="molecule type" value="Genomic_DNA"/>
</dbReference>
<dbReference type="AlphaFoldDB" id="A0A0R1WLW0"/>
<reference evidence="1 2" key="1">
    <citation type="journal article" date="2015" name="Genome Announc.">
        <title>Expanding the biotechnology potential of lactobacilli through comparative genomics of 213 strains and associated genera.</title>
        <authorList>
            <person name="Sun Z."/>
            <person name="Harris H.M."/>
            <person name="McCann A."/>
            <person name="Guo C."/>
            <person name="Argimon S."/>
            <person name="Zhang W."/>
            <person name="Yang X."/>
            <person name="Jeffery I.B."/>
            <person name="Cooney J.C."/>
            <person name="Kagawa T.F."/>
            <person name="Liu W."/>
            <person name="Song Y."/>
            <person name="Salvetti E."/>
            <person name="Wrobel A."/>
            <person name="Rasinkangas P."/>
            <person name="Parkhill J."/>
            <person name="Rea M.C."/>
            <person name="O'Sullivan O."/>
            <person name="Ritari J."/>
            <person name="Douillard F.P."/>
            <person name="Paul Ross R."/>
            <person name="Yang R."/>
            <person name="Briner A.E."/>
            <person name="Felis G.E."/>
            <person name="de Vos W.M."/>
            <person name="Barrangou R."/>
            <person name="Klaenhammer T.R."/>
            <person name="Caufield P.W."/>
            <person name="Cui Y."/>
            <person name="Zhang H."/>
            <person name="O'Toole P.W."/>
        </authorList>
    </citation>
    <scope>NUCLEOTIDE SEQUENCE [LARGE SCALE GENOMIC DNA]</scope>
    <source>
        <strain evidence="1 2">DSM 16982</strain>
    </source>
</reference>
<dbReference type="PATRIC" id="fig|1423774.3.peg.992"/>
<sequence length="144" mass="16867">MLTDIDRAIELLKDDSITTLEIHRVTGISLKSLTETRAKKHVEDFVNNLKYSEVMALADLFNDLQINYLNENDDNDFYKFVIRMGDWFDESIGIQKEYYHSDEGLDDDLMVATAIQTLNDISTRDKSIMLDLYFSYTRDEQNMM</sequence>
<name>A0A0R1WLW0_9LACO</name>
<evidence type="ECO:0000313" key="1">
    <source>
        <dbReference type="EMBL" id="KRM18405.1"/>
    </source>
</evidence>
<organism evidence="1 2">
    <name type="scientific">Companilactobacillus nantensis DSM 16982</name>
    <dbReference type="NCBI Taxonomy" id="1423774"/>
    <lineage>
        <taxon>Bacteria</taxon>
        <taxon>Bacillati</taxon>
        <taxon>Bacillota</taxon>
        <taxon>Bacilli</taxon>
        <taxon>Lactobacillales</taxon>
        <taxon>Lactobacillaceae</taxon>
        <taxon>Companilactobacillus</taxon>
    </lineage>
</organism>
<evidence type="ECO:0000313" key="2">
    <source>
        <dbReference type="Proteomes" id="UP000051302"/>
    </source>
</evidence>
<accession>A0A0R1WLW0</accession>
<proteinExistence type="predicted"/>
<dbReference type="Proteomes" id="UP000051302">
    <property type="component" value="Unassembled WGS sequence"/>
</dbReference>
<keyword evidence="2" id="KW-1185">Reference proteome</keyword>